<protein>
    <submittedName>
        <fullName evidence="3">Caspase family protein</fullName>
    </submittedName>
</protein>
<evidence type="ECO:0000256" key="1">
    <source>
        <dbReference type="SAM" id="MobiDB-lite"/>
    </source>
</evidence>
<feature type="region of interest" description="Disordered" evidence="1">
    <location>
        <begin position="601"/>
        <end position="633"/>
    </location>
</feature>
<feature type="domain" description="Peptidase C14 caspase" evidence="2">
    <location>
        <begin position="9"/>
        <end position="214"/>
    </location>
</feature>
<name>A0AA96WDQ8_9CYAN</name>
<reference evidence="3" key="1">
    <citation type="submission" date="2020-05" db="EMBL/GenBank/DDBJ databases">
        <authorList>
            <person name="Zhu T."/>
            <person name="Keshari N."/>
            <person name="Lu X."/>
        </authorList>
    </citation>
    <scope>NUCLEOTIDE SEQUENCE</scope>
    <source>
        <strain evidence="3">NK1-12</strain>
    </source>
</reference>
<organism evidence="3">
    <name type="scientific">Leptolyngbya sp. NK1-12</name>
    <dbReference type="NCBI Taxonomy" id="2547451"/>
    <lineage>
        <taxon>Bacteria</taxon>
        <taxon>Bacillati</taxon>
        <taxon>Cyanobacteriota</taxon>
        <taxon>Cyanophyceae</taxon>
        <taxon>Leptolyngbyales</taxon>
        <taxon>Leptolyngbyaceae</taxon>
        <taxon>Leptolyngbya group</taxon>
        <taxon>Leptolyngbya</taxon>
    </lineage>
</organism>
<dbReference type="RefSeq" id="WP_316434952.1">
    <property type="nucleotide sequence ID" value="NZ_CP053586.1"/>
</dbReference>
<gene>
    <name evidence="3" type="ORF">HJG54_11000</name>
</gene>
<dbReference type="GO" id="GO:0006508">
    <property type="term" value="P:proteolysis"/>
    <property type="evidence" value="ECO:0007669"/>
    <property type="project" value="InterPro"/>
</dbReference>
<dbReference type="AlphaFoldDB" id="A0AA96WDQ8"/>
<evidence type="ECO:0000259" key="2">
    <source>
        <dbReference type="Pfam" id="PF00656"/>
    </source>
</evidence>
<dbReference type="EMBL" id="CP053586">
    <property type="protein sequence ID" value="WNZ23329.1"/>
    <property type="molecule type" value="Genomic_DNA"/>
</dbReference>
<evidence type="ECO:0000313" key="3">
    <source>
        <dbReference type="EMBL" id="WNZ23329.1"/>
    </source>
</evidence>
<sequence length="633" mass="69483">MVNYWYLGIGINQYRFLPPLSYAQRDAELLHEFLIQAGGFSPRHCHLLTDHITVVSSDSRFPTAEHIQTRLAQLQNNLKPKDVLLCFFSGYGLQVQGQDFLLPIEADPKQVATTGIAVETWFQALKALPTDNILLLIDANRSQLGLERGGFGHQTAQLAQTYGIATLLSCQSDQFSHEPLTLRQGIFTAALISAWQNGCVTVEPLVEALQQQMPRLSEELWRPRQDVLAVVPAHLRYQLIVPDLATRHPQTAHRFRDANLEPGFGAGSRPLAPLAKPLLALSRRGNQFIQTVNGWLSPNQQPNTAGPTANPSLVATNPALELAEPDALALSDEFFWRRLLIQGGLIAGILLFGVILRNSSALINAGNQPSNRAASVGPQPPSPAANPPAANPMPTNAPIVTVDPVLLLQSAQAAFEAKQYEDANRQLAQLPADQRTPEHHQLLEQTNRELLNKGKTMLIRTRNPVQENQVSDLVEAIKMARLIKPDQPLYQEAQQAIDRWSRVILDMAQGRATRSNEASVIDAANNYSMAISAARLVPSDQAKVYEQSQQAITLWSQMILDLANTRAANGELDLAIQIGELVPPNTPTYAPAQEAIANWRNQPAPVVEAPESDNAVSEEPIASEEPVAEEGEY</sequence>
<dbReference type="Pfam" id="PF00656">
    <property type="entry name" value="Peptidase_C14"/>
    <property type="match status" value="1"/>
</dbReference>
<dbReference type="InterPro" id="IPR011600">
    <property type="entry name" value="Pept_C14_caspase"/>
</dbReference>
<dbReference type="Gene3D" id="3.40.50.1460">
    <property type="match status" value="1"/>
</dbReference>
<feature type="region of interest" description="Disordered" evidence="1">
    <location>
        <begin position="368"/>
        <end position="396"/>
    </location>
</feature>
<proteinExistence type="predicted"/>
<accession>A0AA96WDQ8</accession>
<feature type="compositionally biased region" description="Pro residues" evidence="1">
    <location>
        <begin position="378"/>
        <end position="391"/>
    </location>
</feature>
<dbReference type="SUPFAM" id="SSF52129">
    <property type="entry name" value="Caspase-like"/>
    <property type="match status" value="1"/>
</dbReference>
<dbReference type="GO" id="GO:0004197">
    <property type="term" value="F:cysteine-type endopeptidase activity"/>
    <property type="evidence" value="ECO:0007669"/>
    <property type="project" value="InterPro"/>
</dbReference>
<dbReference type="InterPro" id="IPR029030">
    <property type="entry name" value="Caspase-like_dom_sf"/>
</dbReference>